<dbReference type="Gene3D" id="1.25.10.10">
    <property type="entry name" value="Leucine-rich Repeat Variant"/>
    <property type="match status" value="1"/>
</dbReference>
<evidence type="ECO:0000256" key="7">
    <source>
        <dbReference type="SAM" id="MobiDB-lite"/>
    </source>
</evidence>
<dbReference type="GeneID" id="94832033"/>
<dbReference type="InterPro" id="IPR016024">
    <property type="entry name" value="ARM-type_fold"/>
</dbReference>
<keyword evidence="3" id="KW-0813">Transport</keyword>
<comment type="subcellular location">
    <subcellularLocation>
        <location evidence="1">Endomembrane system</location>
    </subcellularLocation>
</comment>
<evidence type="ECO:0000313" key="9">
    <source>
        <dbReference type="EMBL" id="OHT15920.1"/>
    </source>
</evidence>
<evidence type="ECO:0000256" key="1">
    <source>
        <dbReference type="ARBA" id="ARBA00004308"/>
    </source>
</evidence>
<dbReference type="GO" id="GO:0006623">
    <property type="term" value="P:protein targeting to vacuole"/>
    <property type="evidence" value="ECO:0007669"/>
    <property type="project" value="TreeGrafter"/>
</dbReference>
<keyword evidence="4" id="KW-0677">Repeat</keyword>
<evidence type="ECO:0000313" key="10">
    <source>
        <dbReference type="Proteomes" id="UP000179807"/>
    </source>
</evidence>
<feature type="compositionally biased region" description="Basic residues" evidence="7">
    <location>
        <begin position="677"/>
        <end position="689"/>
    </location>
</feature>
<feature type="compositionally biased region" description="Basic and acidic residues" evidence="7">
    <location>
        <begin position="638"/>
        <end position="651"/>
    </location>
</feature>
<dbReference type="RefSeq" id="XP_068369056.1">
    <property type="nucleotide sequence ID" value="XM_068497329.1"/>
</dbReference>
<evidence type="ECO:0000256" key="5">
    <source>
        <dbReference type="ARBA" id="ARBA00022927"/>
    </source>
</evidence>
<dbReference type="VEuPathDB" id="TrichDB:TRFO_13567"/>
<dbReference type="GO" id="GO:0010008">
    <property type="term" value="C:endosome membrane"/>
    <property type="evidence" value="ECO:0007669"/>
    <property type="project" value="TreeGrafter"/>
</dbReference>
<dbReference type="PANTHER" id="PTHR22781">
    <property type="entry name" value="DELTA ADAPTIN-RELATED"/>
    <property type="match status" value="1"/>
</dbReference>
<dbReference type="Proteomes" id="UP000179807">
    <property type="component" value="Unassembled WGS sequence"/>
</dbReference>
<sequence length="944" mass="108244">MKRSCNLSQLIGLLNIQTFSMRRIFDQLNKVKISASCKLFKFCILEKRAKMSSRLVSDIVDEYTNVQYTDKEKEYVQSLIQKIQQDFMTAKKPVRIDCVQQLIFLNLIGADTSWADFNVLEVMAIDDFSAKYISYTAATQTWNSNSDVVLMATNRIMKDLTSAKPNLVSLVLSSLPPYLSPTLAQLISNDVIKLMSSTKPNLQQKAIMTFYHVCLHYPDALKAGFPTLRSCLDHNNPAVIGAALSMMHELCLINPSNFVPLIPKFFKILTSYKQTYIVTRVVQIMTLLCTVEKRLPKKLIQPYINILDQTSSMSQLYDIMKSIVSIPITDHTVLAVAIQRIEPLIVHSDPNIKALFIKLFMKLIKLQPKLLQQHRETVTQCLDSEEEAERLMALDLISSLVNQKTIKSIVGKMISHFKTAYTVDFRNQIISKLITVCSQNDYEYISDFDWYIDILTELIQDGGFTCFQIIADQLLDLALRVPSTRERLVPEMIPAFNKNYMYKDSLPLLLAVSHIIGNYSNDPKSFDSLLSPCILQCNERVQQSFIISSFNLNIKVNIPNFIEKLKIFCQSRFENVRRDVETYISLAELMNEDEIMKDIKSRIFLNDEDEEAEMNEEELVIPDDFNDPIPILTFDFESEQKEKEEKTAEKTKGRKKKGKRVIRRQKQTDEKPAVISKKTHKRVPHHKSSRPQSQNNDDVENNDETQEDEIEHHEKVTKIKTKRVVKRRSHTNLNEQEIAHNSLFKIIATQFIPESNNLSVVFSIENLTENPVQSVDVKVFETSSIHIVSVPPVEHIEGGKSTEYQLQVKIDKPSLPQLLKIIFAPVCGNSEVIETKLKIFPSSFLLSVPQDTIDADKCVYEETISAETDLEDENLLKIVSSVLRTTEVKMQEDEYRFFSSTTYGFSVIGQLVLEDESSHISIRSDNEAFVDVIIREIEMRLKSL</sequence>
<protein>
    <submittedName>
        <fullName evidence="9">AP-3 complex subunit delta</fullName>
    </submittedName>
</protein>
<comment type="similarity">
    <text evidence="2">Belongs to the adaptor complexes large subunit family.</text>
</comment>
<feature type="domain" description="Clathrin/coatomer adaptor adaptin-like N-terminal" evidence="8">
    <location>
        <begin position="72"/>
        <end position="570"/>
    </location>
</feature>
<dbReference type="GO" id="GO:0030123">
    <property type="term" value="C:AP-3 adaptor complex"/>
    <property type="evidence" value="ECO:0007669"/>
    <property type="project" value="InterPro"/>
</dbReference>
<evidence type="ECO:0000256" key="3">
    <source>
        <dbReference type="ARBA" id="ARBA00022448"/>
    </source>
</evidence>
<dbReference type="Pfam" id="PF01602">
    <property type="entry name" value="Adaptin_N"/>
    <property type="match status" value="1"/>
</dbReference>
<comment type="caution">
    <text evidence="9">The sequence shown here is derived from an EMBL/GenBank/DDBJ whole genome shotgun (WGS) entry which is preliminary data.</text>
</comment>
<organism evidence="9 10">
    <name type="scientific">Tritrichomonas foetus</name>
    <dbReference type="NCBI Taxonomy" id="1144522"/>
    <lineage>
        <taxon>Eukaryota</taxon>
        <taxon>Metamonada</taxon>
        <taxon>Parabasalia</taxon>
        <taxon>Tritrichomonadida</taxon>
        <taxon>Tritrichomonadidae</taxon>
        <taxon>Tritrichomonas</taxon>
    </lineage>
</organism>
<feature type="compositionally biased region" description="Acidic residues" evidence="7">
    <location>
        <begin position="697"/>
        <end position="709"/>
    </location>
</feature>
<dbReference type="EMBL" id="MLAK01000167">
    <property type="protein sequence ID" value="OHT15920.1"/>
    <property type="molecule type" value="Genomic_DNA"/>
</dbReference>
<dbReference type="GO" id="GO:0006896">
    <property type="term" value="P:Golgi to vacuole transport"/>
    <property type="evidence" value="ECO:0007669"/>
    <property type="project" value="TreeGrafter"/>
</dbReference>
<evidence type="ECO:0000259" key="8">
    <source>
        <dbReference type="Pfam" id="PF01602"/>
    </source>
</evidence>
<dbReference type="InterPro" id="IPR011989">
    <property type="entry name" value="ARM-like"/>
</dbReference>
<dbReference type="OrthoDB" id="10264595at2759"/>
<gene>
    <name evidence="9" type="primary">g</name>
    <name evidence="9" type="ORF">TRFO_13567</name>
</gene>
<keyword evidence="5" id="KW-0653">Protein transport</keyword>
<proteinExistence type="inferred from homology"/>
<name>A0A1J4KYG4_9EUKA</name>
<reference evidence="9" key="1">
    <citation type="submission" date="2016-10" db="EMBL/GenBank/DDBJ databases">
        <authorList>
            <person name="Benchimol M."/>
            <person name="Almeida L.G."/>
            <person name="Vasconcelos A.T."/>
            <person name="Perreira-Neves A."/>
            <person name="Rosa I.A."/>
            <person name="Tasca T."/>
            <person name="Bogo M.R."/>
            <person name="de Souza W."/>
        </authorList>
    </citation>
    <scope>NUCLEOTIDE SEQUENCE [LARGE SCALE GENOMIC DNA]</scope>
    <source>
        <strain evidence="9">K</strain>
    </source>
</reference>
<evidence type="ECO:0000256" key="4">
    <source>
        <dbReference type="ARBA" id="ARBA00022737"/>
    </source>
</evidence>
<accession>A0A1J4KYG4</accession>
<evidence type="ECO:0000256" key="6">
    <source>
        <dbReference type="ARBA" id="ARBA00023136"/>
    </source>
</evidence>
<feature type="compositionally biased region" description="Basic residues" evidence="7">
    <location>
        <begin position="652"/>
        <end position="665"/>
    </location>
</feature>
<dbReference type="PANTHER" id="PTHR22781:SF12">
    <property type="entry name" value="AP-3 COMPLEX SUBUNIT DELTA-1"/>
    <property type="match status" value="1"/>
</dbReference>
<keyword evidence="10" id="KW-1185">Reference proteome</keyword>
<evidence type="ECO:0000256" key="2">
    <source>
        <dbReference type="ARBA" id="ARBA00006613"/>
    </source>
</evidence>
<dbReference type="SUPFAM" id="SSF48371">
    <property type="entry name" value="ARM repeat"/>
    <property type="match status" value="1"/>
</dbReference>
<keyword evidence="6" id="KW-0472">Membrane</keyword>
<dbReference type="InterPro" id="IPR017105">
    <property type="entry name" value="AP3_complex_dsu"/>
</dbReference>
<dbReference type="AlphaFoldDB" id="A0A1J4KYG4"/>
<feature type="region of interest" description="Disordered" evidence="7">
    <location>
        <begin position="636"/>
        <end position="723"/>
    </location>
</feature>
<dbReference type="InterPro" id="IPR002553">
    <property type="entry name" value="Clathrin/coatomer_adapt-like_N"/>
</dbReference>